<dbReference type="AlphaFoldDB" id="A0A811XZ43"/>
<gene>
    <name evidence="2" type="ORF">NYPRO_LOCUS1986</name>
</gene>
<feature type="region of interest" description="Disordered" evidence="1">
    <location>
        <begin position="1"/>
        <end position="104"/>
    </location>
</feature>
<keyword evidence="3" id="KW-1185">Reference proteome</keyword>
<dbReference type="EMBL" id="CAJHUB010000653">
    <property type="protein sequence ID" value="CAD7669192.1"/>
    <property type="molecule type" value="Genomic_DNA"/>
</dbReference>
<feature type="compositionally biased region" description="Low complexity" evidence="1">
    <location>
        <begin position="507"/>
        <end position="521"/>
    </location>
</feature>
<dbReference type="Proteomes" id="UP000645828">
    <property type="component" value="Unassembled WGS sequence"/>
</dbReference>
<evidence type="ECO:0000313" key="2">
    <source>
        <dbReference type="EMBL" id="CAD7669192.1"/>
    </source>
</evidence>
<feature type="compositionally biased region" description="Low complexity" evidence="1">
    <location>
        <begin position="462"/>
        <end position="471"/>
    </location>
</feature>
<feature type="compositionally biased region" description="Gly residues" evidence="1">
    <location>
        <begin position="274"/>
        <end position="284"/>
    </location>
</feature>
<name>A0A811XZ43_NYCPR</name>
<accession>A0A811XZ43</accession>
<feature type="compositionally biased region" description="Low complexity" evidence="1">
    <location>
        <begin position="174"/>
        <end position="190"/>
    </location>
</feature>
<evidence type="ECO:0000256" key="1">
    <source>
        <dbReference type="SAM" id="MobiDB-lite"/>
    </source>
</evidence>
<comment type="caution">
    <text evidence="2">The sequence shown here is derived from an EMBL/GenBank/DDBJ whole genome shotgun (WGS) entry which is preliminary data.</text>
</comment>
<protein>
    <submittedName>
        <fullName evidence="2">(raccoon dog) hypothetical protein</fullName>
    </submittedName>
</protein>
<sequence length="543" mass="53985">MPHPFPLPRGLADPRGPAAPAPAACLGLSFPARGPACASGSWGRAGAGLGPGLQGARPPLPRPSPGPRAGLLGPGPGRLAPSPPGRPGPPLPPRPAAPGGQRGLLPALLTPVRLPPSPDLTAARPRAVSALWSRVLASPLALFLSVPRECPPATFARLARNGALQGRGSSSGKVPRSSAAPPPCALSSVLPGGGGGGARAPPPAPAFPATPTRRPDRGWGCGRGLRGGLQAPEPPRASDSGPPHARPEVEARAGAVWAQRPGGARNRAESASPGLGGGVSGTGGHPQRAPSGPSSLRVSEPGRERFPGPGDFPEPGQERVPRTGGSRNRAGSASPGLGGLGTGPGALPRAWGVSEPGRERFPGPGDFPEPGQERVPRTGGSWNRAGSASPGLGGSRNRAGSASPGLGGLGTGPGAPPGPGGPGTGPGARPRGSAVRSPRRDVKPSGSRLGPRDPGTQPGAPPRASGPRGLGVRPGSLPGARRWGLCGGRSPRDAGVDPTLPPHPEAGRAQRAARGSRAGRPARFHPCPGEDVPLRRWCSQQCP</sequence>
<organism evidence="2 3">
    <name type="scientific">Nyctereutes procyonoides</name>
    <name type="common">Raccoon dog</name>
    <name type="synonym">Canis procyonoides</name>
    <dbReference type="NCBI Taxonomy" id="34880"/>
    <lineage>
        <taxon>Eukaryota</taxon>
        <taxon>Metazoa</taxon>
        <taxon>Chordata</taxon>
        <taxon>Craniata</taxon>
        <taxon>Vertebrata</taxon>
        <taxon>Euteleostomi</taxon>
        <taxon>Mammalia</taxon>
        <taxon>Eutheria</taxon>
        <taxon>Laurasiatheria</taxon>
        <taxon>Carnivora</taxon>
        <taxon>Caniformia</taxon>
        <taxon>Canidae</taxon>
        <taxon>Nyctereutes</taxon>
    </lineage>
</organism>
<feature type="compositionally biased region" description="Gly residues" evidence="1">
    <location>
        <begin position="43"/>
        <end position="53"/>
    </location>
</feature>
<proteinExistence type="predicted"/>
<feature type="compositionally biased region" description="Pro residues" evidence="1">
    <location>
        <begin position="81"/>
        <end position="96"/>
    </location>
</feature>
<feature type="region of interest" description="Disordered" evidence="1">
    <location>
        <begin position="165"/>
        <end position="533"/>
    </location>
</feature>
<reference evidence="2" key="1">
    <citation type="submission" date="2020-12" db="EMBL/GenBank/DDBJ databases">
        <authorList>
            <consortium name="Molecular Ecology Group"/>
        </authorList>
    </citation>
    <scope>NUCLEOTIDE SEQUENCE</scope>
    <source>
        <strain evidence="2">TBG_1078</strain>
    </source>
</reference>
<evidence type="ECO:0000313" key="3">
    <source>
        <dbReference type="Proteomes" id="UP000645828"/>
    </source>
</evidence>
<feature type="compositionally biased region" description="Low complexity" evidence="1">
    <location>
        <begin position="8"/>
        <end position="28"/>
    </location>
</feature>